<dbReference type="RefSeq" id="WP_189611562.1">
    <property type="nucleotide sequence ID" value="NZ_BMXR01000010.1"/>
</dbReference>
<dbReference type="Pfam" id="PF02613">
    <property type="entry name" value="Nitrate_red_del"/>
    <property type="match status" value="1"/>
</dbReference>
<keyword evidence="4" id="KW-1185">Reference proteome</keyword>
<feature type="region of interest" description="Disordered" evidence="2">
    <location>
        <begin position="200"/>
        <end position="245"/>
    </location>
</feature>
<dbReference type="GO" id="GO:0051082">
    <property type="term" value="F:unfolded protein binding"/>
    <property type="evidence" value="ECO:0007669"/>
    <property type="project" value="InterPro"/>
</dbReference>
<reference evidence="3" key="1">
    <citation type="journal article" date="2014" name="Int. J. Syst. Evol. Microbiol.">
        <title>Complete genome sequence of Corynebacterium casei LMG S-19264T (=DSM 44701T), isolated from a smear-ripened cheese.</title>
        <authorList>
            <consortium name="US DOE Joint Genome Institute (JGI-PGF)"/>
            <person name="Walter F."/>
            <person name="Albersmeier A."/>
            <person name="Kalinowski J."/>
            <person name="Ruckert C."/>
        </authorList>
    </citation>
    <scope>NUCLEOTIDE SEQUENCE</scope>
    <source>
        <strain evidence="3">KCTC 22169</strain>
    </source>
</reference>
<dbReference type="AlphaFoldDB" id="A0A918KMA5"/>
<dbReference type="InterPro" id="IPR036411">
    <property type="entry name" value="TorD-like_sf"/>
</dbReference>
<dbReference type="InterPro" id="IPR020945">
    <property type="entry name" value="DMSO/NO3_reduct_chaperone"/>
</dbReference>
<name>A0A918KMA5_9GAMM</name>
<dbReference type="InterPro" id="IPR003765">
    <property type="entry name" value="NO3_reductase_chaperone_NarJ"/>
</dbReference>
<evidence type="ECO:0000256" key="2">
    <source>
        <dbReference type="SAM" id="MobiDB-lite"/>
    </source>
</evidence>
<dbReference type="NCBIfam" id="TIGR00684">
    <property type="entry name" value="narJ"/>
    <property type="match status" value="1"/>
</dbReference>
<dbReference type="GO" id="GO:0016530">
    <property type="term" value="F:metallochaperone activity"/>
    <property type="evidence" value="ECO:0007669"/>
    <property type="project" value="TreeGrafter"/>
</dbReference>
<proteinExistence type="predicted"/>
<dbReference type="PANTHER" id="PTHR43680">
    <property type="entry name" value="NITRATE REDUCTASE MOLYBDENUM COFACTOR ASSEMBLY CHAPERONE"/>
    <property type="match status" value="1"/>
</dbReference>
<dbReference type="GO" id="GO:0051131">
    <property type="term" value="P:chaperone-mediated protein complex assembly"/>
    <property type="evidence" value="ECO:0007669"/>
    <property type="project" value="InterPro"/>
</dbReference>
<dbReference type="SUPFAM" id="SSF89155">
    <property type="entry name" value="TorD-like"/>
    <property type="match status" value="1"/>
</dbReference>
<dbReference type="Gene3D" id="1.10.3480.10">
    <property type="entry name" value="TorD-like"/>
    <property type="match status" value="1"/>
</dbReference>
<sequence>MNSVIILSHLLDYPTSALVEHRYDVLNAIDALPLDGSDKDALKDFVRSQTARDLMDWQSEYDELFERGRSLSLMLFEHLHGESRDRGQAMVDLLQQYRAAGLDISERELPDYLPLYLEFLSTQGEDNFRAGLAEVAHILAVLACRLEHRESPYAAVLHALLSLSGVDVALDDVREQLNGEKRDDTPEAIDKVWEEEQVTFGPGAAGDSCPTAQNKPSESQRRDQYMPLNWVDAAGDPSVTAERGV</sequence>
<protein>
    <submittedName>
        <fullName evidence="3">Nitrate reductase molybdenum cofactor assembly chaperone</fullName>
    </submittedName>
</protein>
<accession>A0A918KMA5</accession>
<dbReference type="PANTHER" id="PTHR43680:SF2">
    <property type="entry name" value="NITRATE REDUCTASE MOLYBDENUM COFACTOR ASSEMBLY CHAPERONE NARJ"/>
    <property type="match status" value="1"/>
</dbReference>
<evidence type="ECO:0000313" key="3">
    <source>
        <dbReference type="EMBL" id="GGX66297.1"/>
    </source>
</evidence>
<comment type="caution">
    <text evidence="3">The sequence shown here is derived from an EMBL/GenBank/DDBJ whole genome shotgun (WGS) entry which is preliminary data.</text>
</comment>
<organism evidence="3 4">
    <name type="scientific">Saccharospirillum salsuginis</name>
    <dbReference type="NCBI Taxonomy" id="418750"/>
    <lineage>
        <taxon>Bacteria</taxon>
        <taxon>Pseudomonadati</taxon>
        <taxon>Pseudomonadota</taxon>
        <taxon>Gammaproteobacteria</taxon>
        <taxon>Oceanospirillales</taxon>
        <taxon>Saccharospirillaceae</taxon>
        <taxon>Saccharospirillum</taxon>
    </lineage>
</organism>
<dbReference type="Proteomes" id="UP000626148">
    <property type="component" value="Unassembled WGS sequence"/>
</dbReference>
<evidence type="ECO:0000256" key="1">
    <source>
        <dbReference type="ARBA" id="ARBA00023063"/>
    </source>
</evidence>
<evidence type="ECO:0000313" key="4">
    <source>
        <dbReference type="Proteomes" id="UP000626148"/>
    </source>
</evidence>
<dbReference type="EMBL" id="BMXR01000010">
    <property type="protein sequence ID" value="GGX66297.1"/>
    <property type="molecule type" value="Genomic_DNA"/>
</dbReference>
<gene>
    <name evidence="3" type="ORF">GCM10007392_37450</name>
</gene>
<reference evidence="3" key="2">
    <citation type="submission" date="2020-09" db="EMBL/GenBank/DDBJ databases">
        <authorList>
            <person name="Sun Q."/>
            <person name="Kim S."/>
        </authorList>
    </citation>
    <scope>NUCLEOTIDE SEQUENCE</scope>
    <source>
        <strain evidence="3">KCTC 22169</strain>
    </source>
</reference>
<keyword evidence="1" id="KW-0534">Nitrate assimilation</keyword>
<dbReference type="GO" id="GO:0042128">
    <property type="term" value="P:nitrate assimilation"/>
    <property type="evidence" value="ECO:0007669"/>
    <property type="project" value="UniProtKB-KW"/>
</dbReference>